<dbReference type="InterPro" id="IPR023174">
    <property type="entry name" value="PDEase_CS"/>
</dbReference>
<keyword evidence="1 5" id="KW-0479">Metal-binding</keyword>
<dbReference type="GO" id="GO:0046872">
    <property type="term" value="F:metal ion binding"/>
    <property type="evidence" value="ECO:0007669"/>
    <property type="project" value="UniProtKB-KW"/>
</dbReference>
<evidence type="ECO:0000313" key="8">
    <source>
        <dbReference type="Proteomes" id="UP000193920"/>
    </source>
</evidence>
<dbReference type="GO" id="GO:0007165">
    <property type="term" value="P:signal transduction"/>
    <property type="evidence" value="ECO:0007669"/>
    <property type="project" value="InterPro"/>
</dbReference>
<sequence>MFSNKYNFENFDIEKNNNIEVYRYLNVITDFESVYSFSTIKNGENDEKNKNINENNFSLPKLRNTIIDLNQIKEHLKTMMDWNFDNFKLSDLSNYQPILYLGKEIFEQHNFQKHFNLKLSTIESFLTTMENQYHVDLPYHNNIHAADVLHAMNYFISQPILDNSLTIEEKFACIVSAIIHDIDHPGVSNSYEIKYSEPLSKTYNSKSVLENHHCSLAFKIFRECSECNILKNLSKIQYNYIRSLIINMVLATDMAYHKSYLDEFTEKLNNKTFNINNSKDRKLLLCILIKCADISNPTKINNIAIQWSNRLFEEDQIQSVNELKQNNYTLSPLIKQDCISKSENQTSFIRTFVKPIFEQLGSFLDVDNFIALKQLEENDTFWENYKE</sequence>
<dbReference type="CDD" id="cd00077">
    <property type="entry name" value="HDc"/>
    <property type="match status" value="1"/>
</dbReference>
<accession>A0A1Y2CW94</accession>
<feature type="active site" description="Proton donor" evidence="3">
    <location>
        <position position="140"/>
    </location>
</feature>
<dbReference type="AlphaFoldDB" id="A0A1Y2CW94"/>
<dbReference type="SUPFAM" id="SSF109604">
    <property type="entry name" value="HD-domain/PDEase-like"/>
    <property type="match status" value="1"/>
</dbReference>
<evidence type="ECO:0000256" key="1">
    <source>
        <dbReference type="ARBA" id="ARBA00022723"/>
    </source>
</evidence>
<evidence type="ECO:0000256" key="3">
    <source>
        <dbReference type="PIRSR" id="PIRSR623088-1"/>
    </source>
</evidence>
<dbReference type="SMART" id="SM00471">
    <property type="entry name" value="HDc"/>
    <property type="match status" value="1"/>
</dbReference>
<dbReference type="OrthoDB" id="546632at2759"/>
<feature type="domain" description="PDEase" evidence="6">
    <location>
        <begin position="64"/>
        <end position="387"/>
    </location>
</feature>
<comment type="caution">
    <text evidence="7">The sequence shown here is derived from an EMBL/GenBank/DDBJ whole genome shotgun (WGS) entry which is preliminary data.</text>
</comment>
<gene>
    <name evidence="7" type="ORF">LY90DRAFT_292403</name>
</gene>
<feature type="binding site" evidence="5">
    <location>
        <position position="293"/>
    </location>
    <ligand>
        <name>Zn(2+)</name>
        <dbReference type="ChEBI" id="CHEBI:29105"/>
        <label>1</label>
    </ligand>
</feature>
<keyword evidence="8" id="KW-1185">Reference proteome</keyword>
<evidence type="ECO:0000259" key="6">
    <source>
        <dbReference type="PROSITE" id="PS51845"/>
    </source>
</evidence>
<feature type="binding site" evidence="5">
    <location>
        <position position="181"/>
    </location>
    <ligand>
        <name>Zn(2+)</name>
        <dbReference type="ChEBI" id="CHEBI:29105"/>
        <label>2</label>
    </ligand>
</feature>
<dbReference type="PROSITE" id="PS51845">
    <property type="entry name" value="PDEASE_I_2"/>
    <property type="match status" value="1"/>
</dbReference>
<feature type="binding site" evidence="4">
    <location>
        <begin position="140"/>
        <end position="144"/>
    </location>
    <ligand>
        <name>AMP</name>
        <dbReference type="ChEBI" id="CHEBI:456215"/>
    </ligand>
</feature>
<evidence type="ECO:0000256" key="2">
    <source>
        <dbReference type="ARBA" id="ARBA00022801"/>
    </source>
</evidence>
<dbReference type="STRING" id="1754190.A0A1Y2CW94"/>
<dbReference type="InterPro" id="IPR002073">
    <property type="entry name" value="PDEase_catalytic_dom"/>
</dbReference>
<feature type="binding site" evidence="5">
    <location>
        <position position="180"/>
    </location>
    <ligand>
        <name>Zn(2+)</name>
        <dbReference type="ChEBI" id="CHEBI:29105"/>
        <label>1</label>
    </ligand>
</feature>
<dbReference type="GO" id="GO:0004114">
    <property type="term" value="F:3',5'-cyclic-nucleotide phosphodiesterase activity"/>
    <property type="evidence" value="ECO:0007669"/>
    <property type="project" value="InterPro"/>
</dbReference>
<keyword evidence="2" id="KW-0378">Hydrolase</keyword>
<evidence type="ECO:0000256" key="5">
    <source>
        <dbReference type="PIRSR" id="PIRSR623088-3"/>
    </source>
</evidence>
<dbReference type="EMBL" id="MCOG01000097">
    <property type="protein sequence ID" value="ORY50615.1"/>
    <property type="molecule type" value="Genomic_DNA"/>
</dbReference>
<evidence type="ECO:0000313" key="7">
    <source>
        <dbReference type="EMBL" id="ORY50615.1"/>
    </source>
</evidence>
<dbReference type="Gene3D" id="1.10.1300.10">
    <property type="entry name" value="3'5'-cyclic nucleotide phosphodiesterase, catalytic domain"/>
    <property type="match status" value="1"/>
</dbReference>
<proteinExistence type="predicted"/>
<dbReference type="Proteomes" id="UP000193920">
    <property type="component" value="Unassembled WGS sequence"/>
</dbReference>
<feature type="binding site" evidence="4">
    <location>
        <position position="293"/>
    </location>
    <ligand>
        <name>AMP</name>
        <dbReference type="ChEBI" id="CHEBI:456215"/>
    </ligand>
</feature>
<dbReference type="InterPro" id="IPR023088">
    <property type="entry name" value="PDEase"/>
</dbReference>
<dbReference type="InterPro" id="IPR036971">
    <property type="entry name" value="PDEase_catalytic_dom_sf"/>
</dbReference>
<feature type="binding site" evidence="4">
    <location>
        <position position="181"/>
    </location>
    <ligand>
        <name>AMP</name>
        <dbReference type="ChEBI" id="CHEBI:456215"/>
    </ligand>
</feature>
<dbReference type="InterPro" id="IPR003607">
    <property type="entry name" value="HD/PDEase_dom"/>
</dbReference>
<feature type="binding site" evidence="4">
    <location>
        <position position="345"/>
    </location>
    <ligand>
        <name>AMP</name>
        <dbReference type="ChEBI" id="CHEBI:456215"/>
    </ligand>
</feature>
<name>A0A1Y2CW94_9FUNG</name>
<organism evidence="7 8">
    <name type="scientific">Neocallimastix californiae</name>
    <dbReference type="NCBI Taxonomy" id="1754190"/>
    <lineage>
        <taxon>Eukaryota</taxon>
        <taxon>Fungi</taxon>
        <taxon>Fungi incertae sedis</taxon>
        <taxon>Chytridiomycota</taxon>
        <taxon>Chytridiomycota incertae sedis</taxon>
        <taxon>Neocallimastigomycetes</taxon>
        <taxon>Neocallimastigales</taxon>
        <taxon>Neocallimastigaceae</taxon>
        <taxon>Neocallimastix</taxon>
    </lineage>
</organism>
<evidence type="ECO:0000256" key="4">
    <source>
        <dbReference type="PIRSR" id="PIRSR623088-2"/>
    </source>
</evidence>
<dbReference type="PRINTS" id="PR00387">
    <property type="entry name" value="PDIESTERASE1"/>
</dbReference>
<feature type="binding site" evidence="5">
    <location>
        <position position="181"/>
    </location>
    <ligand>
        <name>Zn(2+)</name>
        <dbReference type="ChEBI" id="CHEBI:29105"/>
        <label>1</label>
    </ligand>
</feature>
<dbReference type="PANTHER" id="PTHR11347">
    <property type="entry name" value="CYCLIC NUCLEOTIDE PHOSPHODIESTERASE"/>
    <property type="match status" value="1"/>
</dbReference>
<feature type="binding site" evidence="5">
    <location>
        <position position="144"/>
    </location>
    <ligand>
        <name>Zn(2+)</name>
        <dbReference type="ChEBI" id="CHEBI:29105"/>
        <label>1</label>
    </ligand>
</feature>
<protein>
    <submittedName>
        <fullName evidence="7">HD-domain/PDEase-like protein</fullName>
    </submittedName>
</protein>
<reference evidence="7 8" key="1">
    <citation type="submission" date="2016-08" db="EMBL/GenBank/DDBJ databases">
        <title>A Parts List for Fungal Cellulosomes Revealed by Comparative Genomics.</title>
        <authorList>
            <consortium name="DOE Joint Genome Institute"/>
            <person name="Haitjema C.H."/>
            <person name="Gilmore S.P."/>
            <person name="Henske J.K."/>
            <person name="Solomon K.V."/>
            <person name="De Groot R."/>
            <person name="Kuo A."/>
            <person name="Mondo S.J."/>
            <person name="Salamov A.A."/>
            <person name="Labutti K."/>
            <person name="Zhao Z."/>
            <person name="Chiniquy J."/>
            <person name="Barry K."/>
            <person name="Brewer H.M."/>
            <person name="Purvine S.O."/>
            <person name="Wright A.T."/>
            <person name="Boxma B."/>
            <person name="Van Alen T."/>
            <person name="Hackstein J.H."/>
            <person name="Baker S.E."/>
            <person name="Grigoriev I.V."/>
            <person name="O'Malley M.A."/>
        </authorList>
    </citation>
    <scope>NUCLEOTIDE SEQUENCE [LARGE SCALE GENOMIC DNA]</scope>
    <source>
        <strain evidence="7 8">G1</strain>
    </source>
</reference>
<dbReference type="PROSITE" id="PS00126">
    <property type="entry name" value="PDEASE_I_1"/>
    <property type="match status" value="1"/>
</dbReference>
<dbReference type="Pfam" id="PF00233">
    <property type="entry name" value="PDEase_I"/>
    <property type="match status" value="1"/>
</dbReference>